<sequence length="95" mass="10123">MATTPVQETLMPSAAGFLTLMHAHGLITQPFTIPGVTRNHAVMVSLTEIHPDGQPFVGDAVMKVCNVAAHDGGVDVRAEISWDSDLPVRVSFLIS</sequence>
<dbReference type="KEGG" id="slc:SL103_33845"/>
<evidence type="ECO:0000313" key="1">
    <source>
        <dbReference type="EMBL" id="AOP50581.1"/>
    </source>
</evidence>
<proteinExistence type="predicted"/>
<gene>
    <name evidence="1" type="ORF">SL103_33845</name>
</gene>
<dbReference type="Proteomes" id="UP000094094">
    <property type="component" value="Chromosome"/>
</dbReference>
<accession>A0A1D7VV14</accession>
<dbReference type="EMBL" id="CP017157">
    <property type="protein sequence ID" value="AOP50581.1"/>
    <property type="molecule type" value="Genomic_DNA"/>
</dbReference>
<keyword evidence="2" id="KW-1185">Reference proteome</keyword>
<dbReference type="AlphaFoldDB" id="A0A1D7VV14"/>
<organism evidence="1 2">
    <name type="scientific">Streptomyces lydicus</name>
    <dbReference type="NCBI Taxonomy" id="47763"/>
    <lineage>
        <taxon>Bacteria</taxon>
        <taxon>Bacillati</taxon>
        <taxon>Actinomycetota</taxon>
        <taxon>Actinomycetes</taxon>
        <taxon>Kitasatosporales</taxon>
        <taxon>Streptomycetaceae</taxon>
        <taxon>Streptomyces</taxon>
    </lineage>
</organism>
<name>A0A1D7VV14_9ACTN</name>
<protein>
    <submittedName>
        <fullName evidence="1">Uncharacterized protein</fullName>
    </submittedName>
</protein>
<reference evidence="1 2" key="1">
    <citation type="submission" date="2016-09" db="EMBL/GenBank/DDBJ databases">
        <title>Complete genome sequencing of Streptomyces lydicus 103 and metabolic pathways analysis of antibiotic biosynthesis.</title>
        <authorList>
            <person name="Jia N."/>
            <person name="Ding M.-Z."/>
            <person name="Gao F."/>
            <person name="Yuan Y.-J."/>
        </authorList>
    </citation>
    <scope>NUCLEOTIDE SEQUENCE [LARGE SCALE GENOMIC DNA]</scope>
    <source>
        <strain evidence="1 2">103</strain>
    </source>
</reference>
<evidence type="ECO:0000313" key="2">
    <source>
        <dbReference type="Proteomes" id="UP000094094"/>
    </source>
</evidence>
<dbReference type="OrthoDB" id="4333526at2"/>